<dbReference type="Pfam" id="PF00460">
    <property type="entry name" value="Flg_bb_rod"/>
    <property type="match status" value="1"/>
</dbReference>
<comment type="subunit">
    <text evidence="5 6">The basal body constitutes a major portion of the flagellar organelle and consists of four rings (L,P,S, and M) mounted on a central rod. The rod consists of about 26 subunits of FlgG in the distal portion, and FlgB, FlgC and FlgF are thought to build up the proximal portion of the rod with about 6 subunits each.</text>
</comment>
<name>A0A662DFG3_UNCAE</name>
<evidence type="ECO:0000313" key="10">
    <source>
        <dbReference type="Proteomes" id="UP000267654"/>
    </source>
</evidence>
<comment type="caution">
    <text evidence="9">The sequence shown here is derived from an EMBL/GenBank/DDBJ whole genome shotgun (WGS) entry which is preliminary data.</text>
</comment>
<evidence type="ECO:0000259" key="8">
    <source>
        <dbReference type="Pfam" id="PF06429"/>
    </source>
</evidence>
<dbReference type="PANTHER" id="PTHR30435:SF2">
    <property type="entry name" value="FLAGELLAR BASAL-BODY ROD PROTEIN FLGC"/>
    <property type="match status" value="1"/>
</dbReference>
<proteinExistence type="inferred from homology"/>
<keyword evidence="9" id="KW-0966">Cell projection</keyword>
<evidence type="ECO:0000256" key="1">
    <source>
        <dbReference type="ARBA" id="ARBA00004117"/>
    </source>
</evidence>
<evidence type="ECO:0000259" key="7">
    <source>
        <dbReference type="Pfam" id="PF00460"/>
    </source>
</evidence>
<dbReference type="EMBL" id="QMQB01000079">
    <property type="protein sequence ID" value="RLE13618.1"/>
    <property type="molecule type" value="Genomic_DNA"/>
</dbReference>
<dbReference type="NCBIfam" id="TIGR01395">
    <property type="entry name" value="FlgC"/>
    <property type="match status" value="1"/>
</dbReference>
<evidence type="ECO:0000256" key="3">
    <source>
        <dbReference type="ARBA" id="ARBA00017941"/>
    </source>
</evidence>
<feature type="domain" description="Flagellar basal body rod protein N-terminal" evidence="7">
    <location>
        <begin position="10"/>
        <end position="35"/>
    </location>
</feature>
<comment type="subcellular location">
    <subcellularLocation>
        <location evidence="1 6">Bacterial flagellum basal body</location>
    </subcellularLocation>
</comment>
<evidence type="ECO:0000256" key="2">
    <source>
        <dbReference type="ARBA" id="ARBA00009677"/>
    </source>
</evidence>
<feature type="domain" description="Flagellar basal-body/hook protein C-terminal" evidence="8">
    <location>
        <begin position="95"/>
        <end position="138"/>
    </location>
</feature>
<evidence type="ECO:0000313" key="9">
    <source>
        <dbReference type="EMBL" id="RLE13618.1"/>
    </source>
</evidence>
<comment type="similarity">
    <text evidence="2">Belongs to the flagella basal body rod proteins family.</text>
</comment>
<evidence type="ECO:0000256" key="5">
    <source>
        <dbReference type="ARBA" id="ARBA00025933"/>
    </source>
</evidence>
<gene>
    <name evidence="9" type="primary">flgC</name>
    <name evidence="9" type="ORF">DRI96_02700</name>
</gene>
<dbReference type="GO" id="GO:0071978">
    <property type="term" value="P:bacterial-type flagellum-dependent swarming motility"/>
    <property type="evidence" value="ECO:0007669"/>
    <property type="project" value="TreeGrafter"/>
</dbReference>
<dbReference type="Proteomes" id="UP000267654">
    <property type="component" value="Unassembled WGS sequence"/>
</dbReference>
<keyword evidence="9" id="KW-0282">Flagellum</keyword>
<reference evidence="9 10" key="1">
    <citation type="submission" date="2018-06" db="EMBL/GenBank/DDBJ databases">
        <title>Extensive metabolic versatility and redundancy in microbially diverse, dynamic hydrothermal sediments.</title>
        <authorList>
            <person name="Dombrowski N."/>
            <person name="Teske A."/>
            <person name="Baker B.J."/>
        </authorList>
    </citation>
    <scope>NUCLEOTIDE SEQUENCE [LARGE SCALE GENOMIC DNA]</scope>
    <source>
        <strain evidence="9">B19_G9</strain>
    </source>
</reference>
<dbReference type="AlphaFoldDB" id="A0A662DFG3"/>
<keyword evidence="9" id="KW-0969">Cilium</keyword>
<dbReference type="PROSITE" id="PS00588">
    <property type="entry name" value="FLAGELLA_BB_ROD"/>
    <property type="match status" value="1"/>
</dbReference>
<protein>
    <recommendedName>
        <fullName evidence="3 6">Flagellar basal-body rod protein FlgC</fullName>
    </recommendedName>
</protein>
<dbReference type="InterPro" id="IPR006299">
    <property type="entry name" value="FlgC"/>
</dbReference>
<dbReference type="InterPro" id="IPR019776">
    <property type="entry name" value="Flagellar_basal_body_rod_CS"/>
</dbReference>
<dbReference type="InterPro" id="IPR001444">
    <property type="entry name" value="Flag_bb_rod_N"/>
</dbReference>
<evidence type="ECO:0000256" key="6">
    <source>
        <dbReference type="RuleBase" id="RU362062"/>
    </source>
</evidence>
<dbReference type="Pfam" id="PF06429">
    <property type="entry name" value="Flg_bbr_C"/>
    <property type="match status" value="1"/>
</dbReference>
<dbReference type="PANTHER" id="PTHR30435">
    <property type="entry name" value="FLAGELLAR PROTEIN"/>
    <property type="match status" value="1"/>
</dbReference>
<sequence length="142" mass="15698">MSSWSLFSAMQVSASGMSAERIRMNIIASNIANARVTRTPAGGPYRRKQVVFATVLKNQQEREMSLNGVEVVGIFPDPSPFKMIYNPSHPDANPQGFVAMPNVDIAVEMIDMISSTRSYEANVTAFKSAENMIRKALEIGRR</sequence>
<dbReference type="GO" id="GO:0030694">
    <property type="term" value="C:bacterial-type flagellum basal body, rod"/>
    <property type="evidence" value="ECO:0007669"/>
    <property type="project" value="UniProtKB-UniRule"/>
</dbReference>
<accession>A0A662DFG3</accession>
<dbReference type="InterPro" id="IPR010930">
    <property type="entry name" value="Flg_bb/hook_C_dom"/>
</dbReference>
<evidence type="ECO:0000256" key="4">
    <source>
        <dbReference type="ARBA" id="ARBA00023143"/>
    </source>
</evidence>
<organism evidence="9 10">
    <name type="scientific">Aerophobetes bacterium</name>
    <dbReference type="NCBI Taxonomy" id="2030807"/>
    <lineage>
        <taxon>Bacteria</taxon>
        <taxon>Candidatus Aerophobota</taxon>
    </lineage>
</organism>
<keyword evidence="4 6" id="KW-0975">Bacterial flagellum</keyword>